<dbReference type="InterPro" id="IPR002227">
    <property type="entry name" value="Tyrosinase_Cu-bd"/>
</dbReference>
<keyword evidence="6" id="KW-1185">Reference proteome</keyword>
<dbReference type="Proteomes" id="UP001652625">
    <property type="component" value="Chromosome 01"/>
</dbReference>
<sequence length="563" mass="66032">MCLPKHIVLLIILGITISAEAIDGRQNVILISDVNPKILGRKVLSEIIYKLPLDRFRISAYSTNGYSQQLYEFSSRSCLLHKLSVSKTRKRPLNETFTESLEEIIDFKNESSIIVVITDKKLTKIEIEFFTNIPAMLENPTNVYVLQIGDKDKDLQINDVHFIHEKSVDDIISRLPFLEAKRQVCVMNANKKPLFDECQRLCDCINGRLVNCKRVRREFSSMSLDDRLLYINTLKEFSTNPKYVKLYEEYIDYHQKFFWSGLHGAAQFFPWHRSYMLVFENFLRTIDCRVTIPVWNWALFSHVVWKTTPSYHMWDNHGGFGGNGEKTEAYCVREGTFGRNSWNTSRRDDWIGVGRDTCVGLQQNSETKDCIETTFNPEFSRCLRRRFNRSVPSISLVLEVINNFGIEEFKRFESIVRDDWHNQIHNSVGGHMLTTYASYSPEFWSHHAMLDAIWYEWQIKCKKCIRQGFSGTKERLIGFKPVRYRHEYVDPLNLDTCGIKVIYDQIFTLTSSEKPTEKETEVKETLKNKNKNENDQNNLFNDEEKVDKRFKEAPIEDSNSNFY</sequence>
<dbReference type="InterPro" id="IPR050316">
    <property type="entry name" value="Tyrosinase/Hemocyanin"/>
</dbReference>
<organism evidence="6 7">
    <name type="scientific">Hydra vulgaris</name>
    <name type="common">Hydra</name>
    <name type="synonym">Hydra attenuata</name>
    <dbReference type="NCBI Taxonomy" id="6087"/>
    <lineage>
        <taxon>Eukaryota</taxon>
        <taxon>Metazoa</taxon>
        <taxon>Cnidaria</taxon>
        <taxon>Hydrozoa</taxon>
        <taxon>Hydroidolina</taxon>
        <taxon>Anthoathecata</taxon>
        <taxon>Aplanulata</taxon>
        <taxon>Hydridae</taxon>
        <taxon>Hydra</taxon>
    </lineage>
</organism>
<reference evidence="7" key="2">
    <citation type="submission" date="2025-08" db="UniProtKB">
        <authorList>
            <consortium name="RefSeq"/>
        </authorList>
    </citation>
    <scope>IDENTIFICATION</scope>
</reference>
<protein>
    <submittedName>
        <fullName evidence="7">Uncharacterized protein LOC101238600 isoform X2</fullName>
    </submittedName>
</protein>
<feature type="compositionally biased region" description="Basic and acidic residues" evidence="3">
    <location>
        <begin position="517"/>
        <end position="534"/>
    </location>
</feature>
<evidence type="ECO:0000313" key="7">
    <source>
        <dbReference type="RefSeq" id="XP_065644296.1"/>
    </source>
</evidence>
<dbReference type="PANTHER" id="PTHR11474:SF126">
    <property type="entry name" value="TYROSINASE-LIKE PROTEIN TYR-1-RELATED"/>
    <property type="match status" value="1"/>
</dbReference>
<keyword evidence="1" id="KW-0479">Metal-binding</keyword>
<feature type="compositionally biased region" description="Basic and acidic residues" evidence="3">
    <location>
        <begin position="542"/>
        <end position="554"/>
    </location>
</feature>
<dbReference type="Pfam" id="PF00264">
    <property type="entry name" value="Tyrosinase"/>
    <property type="match status" value="1"/>
</dbReference>
<dbReference type="RefSeq" id="XP_065644296.1">
    <property type="nucleotide sequence ID" value="XM_065788224.1"/>
</dbReference>
<evidence type="ECO:0000313" key="6">
    <source>
        <dbReference type="Proteomes" id="UP001652625"/>
    </source>
</evidence>
<reference evidence="6" key="1">
    <citation type="submission" date="2025-05" db="UniProtKB">
        <authorList>
            <consortium name="RefSeq"/>
        </authorList>
    </citation>
    <scope>NUCLEOTIDE SEQUENCE [LARGE SCALE GENOMIC DNA]</scope>
</reference>
<dbReference type="SUPFAM" id="SSF48056">
    <property type="entry name" value="Di-copper centre-containing domain"/>
    <property type="match status" value="1"/>
</dbReference>
<dbReference type="GeneID" id="101238600"/>
<evidence type="ECO:0000256" key="1">
    <source>
        <dbReference type="ARBA" id="ARBA00022723"/>
    </source>
</evidence>
<dbReference type="PRINTS" id="PR00092">
    <property type="entry name" value="TYROSINASE"/>
</dbReference>
<evidence type="ECO:0000256" key="4">
    <source>
        <dbReference type="SAM" id="SignalP"/>
    </source>
</evidence>
<feature type="region of interest" description="Disordered" evidence="3">
    <location>
        <begin position="517"/>
        <end position="563"/>
    </location>
</feature>
<dbReference type="Gene3D" id="1.10.1280.10">
    <property type="entry name" value="Di-copper center containing domain from catechol oxidase"/>
    <property type="match status" value="1"/>
</dbReference>
<feature type="chain" id="PRO_5046060387" evidence="4">
    <location>
        <begin position="22"/>
        <end position="563"/>
    </location>
</feature>
<evidence type="ECO:0000256" key="3">
    <source>
        <dbReference type="SAM" id="MobiDB-lite"/>
    </source>
</evidence>
<dbReference type="PROSITE" id="PS00497">
    <property type="entry name" value="TYROSINASE_1"/>
    <property type="match status" value="1"/>
</dbReference>
<dbReference type="PANTHER" id="PTHR11474">
    <property type="entry name" value="TYROSINASE FAMILY MEMBER"/>
    <property type="match status" value="1"/>
</dbReference>
<accession>A0ABM4B626</accession>
<keyword evidence="4" id="KW-0732">Signal</keyword>
<feature type="signal peptide" evidence="4">
    <location>
        <begin position="1"/>
        <end position="21"/>
    </location>
</feature>
<dbReference type="InterPro" id="IPR008922">
    <property type="entry name" value="Di-copper_centre_dom_sf"/>
</dbReference>
<evidence type="ECO:0000256" key="2">
    <source>
        <dbReference type="ARBA" id="ARBA00023008"/>
    </source>
</evidence>
<keyword evidence="2" id="KW-0186">Copper</keyword>
<name>A0ABM4B626_HYDVU</name>
<proteinExistence type="predicted"/>
<feature type="domain" description="Tyrosinase copper-binding" evidence="5">
    <location>
        <begin position="263"/>
        <end position="280"/>
    </location>
</feature>
<gene>
    <name evidence="7" type="primary">LOC101238600</name>
</gene>
<evidence type="ECO:0000259" key="5">
    <source>
        <dbReference type="PROSITE" id="PS00497"/>
    </source>
</evidence>